<organism evidence="1 2">
    <name type="scientific">Pontibacter toksunensis</name>
    <dbReference type="NCBI Taxonomy" id="1332631"/>
    <lineage>
        <taxon>Bacteria</taxon>
        <taxon>Pseudomonadati</taxon>
        <taxon>Bacteroidota</taxon>
        <taxon>Cytophagia</taxon>
        <taxon>Cytophagales</taxon>
        <taxon>Hymenobacteraceae</taxon>
        <taxon>Pontibacter</taxon>
    </lineage>
</organism>
<dbReference type="Proteomes" id="UP001597641">
    <property type="component" value="Unassembled WGS sequence"/>
</dbReference>
<name>A0ABW6BWN7_9BACT</name>
<proteinExistence type="predicted"/>
<keyword evidence="2" id="KW-1185">Reference proteome</keyword>
<reference evidence="2" key="1">
    <citation type="journal article" date="2019" name="Int. J. Syst. Evol. Microbiol.">
        <title>The Global Catalogue of Microorganisms (GCM) 10K type strain sequencing project: providing services to taxonomists for standard genome sequencing and annotation.</title>
        <authorList>
            <consortium name="The Broad Institute Genomics Platform"/>
            <consortium name="The Broad Institute Genome Sequencing Center for Infectious Disease"/>
            <person name="Wu L."/>
            <person name="Ma J."/>
        </authorList>
    </citation>
    <scope>NUCLEOTIDE SEQUENCE [LARGE SCALE GENOMIC DNA]</scope>
    <source>
        <strain evidence="2">KCTC 23984</strain>
    </source>
</reference>
<evidence type="ECO:0000313" key="1">
    <source>
        <dbReference type="EMBL" id="MFD3002108.1"/>
    </source>
</evidence>
<dbReference type="EMBL" id="JBHUOX010000013">
    <property type="protein sequence ID" value="MFD3002108.1"/>
    <property type="molecule type" value="Genomic_DNA"/>
</dbReference>
<dbReference type="RefSeq" id="WP_377487235.1">
    <property type="nucleotide sequence ID" value="NZ_JBHUOX010000013.1"/>
</dbReference>
<gene>
    <name evidence="1" type="ORF">ACFS7Z_17185</name>
</gene>
<sequence>MGKGGQRREDWYDTLEQACGERERLAGRKRRKGYCDAYRHIV</sequence>
<accession>A0ABW6BWN7</accession>
<protein>
    <submittedName>
        <fullName evidence="1">Uncharacterized protein</fullName>
    </submittedName>
</protein>
<comment type="caution">
    <text evidence="1">The sequence shown here is derived from an EMBL/GenBank/DDBJ whole genome shotgun (WGS) entry which is preliminary data.</text>
</comment>
<evidence type="ECO:0000313" key="2">
    <source>
        <dbReference type="Proteomes" id="UP001597641"/>
    </source>
</evidence>